<protein>
    <submittedName>
        <fullName evidence="2">Uncharacterized protein</fullName>
    </submittedName>
</protein>
<dbReference type="EMBL" id="JAACJM010000121">
    <property type="protein sequence ID" value="KAF5344657.1"/>
    <property type="molecule type" value="Genomic_DNA"/>
</dbReference>
<feature type="transmembrane region" description="Helical" evidence="1">
    <location>
        <begin position="7"/>
        <end position="25"/>
    </location>
</feature>
<name>A0A8H5CMQ5_9AGAR</name>
<evidence type="ECO:0000313" key="3">
    <source>
        <dbReference type="Proteomes" id="UP000559256"/>
    </source>
</evidence>
<dbReference type="SUPFAM" id="SSF103473">
    <property type="entry name" value="MFS general substrate transporter"/>
    <property type="match status" value="1"/>
</dbReference>
<evidence type="ECO:0000256" key="1">
    <source>
        <dbReference type="SAM" id="Phobius"/>
    </source>
</evidence>
<comment type="caution">
    <text evidence="2">The sequence shown here is derived from an EMBL/GenBank/DDBJ whole genome shotgun (WGS) entry which is preliminary data.</text>
</comment>
<reference evidence="2 3" key="1">
    <citation type="journal article" date="2020" name="ISME J.">
        <title>Uncovering the hidden diversity of litter-decomposition mechanisms in mushroom-forming fungi.</title>
        <authorList>
            <person name="Floudas D."/>
            <person name="Bentzer J."/>
            <person name="Ahren D."/>
            <person name="Johansson T."/>
            <person name="Persson P."/>
            <person name="Tunlid A."/>
        </authorList>
    </citation>
    <scope>NUCLEOTIDE SEQUENCE [LARGE SCALE GENOMIC DNA]</scope>
    <source>
        <strain evidence="2 3">CBS 291.85</strain>
    </source>
</reference>
<dbReference type="AlphaFoldDB" id="A0A8H5CMQ5"/>
<evidence type="ECO:0000313" key="2">
    <source>
        <dbReference type="EMBL" id="KAF5344657.1"/>
    </source>
</evidence>
<keyword evidence="1" id="KW-0472">Membrane</keyword>
<sequence>MTQRGLASGLVVTGSGLGGIVFPIIRVYSSASTMHAYTTSSRLFPKIGFGPSVRASGYLVLGFMIVGLCLMRNEYPPKRKDRLPSDIKPFFSDARYMIFMLGYGAAFDSTIWRFVSRIWNYLDAQATTSNSTRSNCNITSTKIFRFTPRYIMHPSNSNGSSIFGRVIGGHCADVYGPLNIQVCFTLATGATIWGVLGIQDTASLVVISIISGITSGAWYPLTYNSLASLAQDTSKEGYALWSLRHFARILRRVTDAMNPGRVLEIGTTELESVSPFH</sequence>
<accession>A0A8H5CMQ5</accession>
<feature type="transmembrane region" description="Helical" evidence="1">
    <location>
        <begin position="55"/>
        <end position="75"/>
    </location>
</feature>
<gene>
    <name evidence="2" type="ORF">D9758_016418</name>
</gene>
<proteinExistence type="predicted"/>
<dbReference type="OrthoDB" id="6499973at2759"/>
<keyword evidence="1" id="KW-1133">Transmembrane helix</keyword>
<dbReference type="InterPro" id="IPR036259">
    <property type="entry name" value="MFS_trans_sf"/>
</dbReference>
<keyword evidence="1" id="KW-0812">Transmembrane</keyword>
<dbReference type="Proteomes" id="UP000559256">
    <property type="component" value="Unassembled WGS sequence"/>
</dbReference>
<keyword evidence="3" id="KW-1185">Reference proteome</keyword>
<dbReference type="Gene3D" id="1.20.1250.20">
    <property type="entry name" value="MFS general substrate transporter like domains"/>
    <property type="match status" value="1"/>
</dbReference>
<organism evidence="2 3">
    <name type="scientific">Tetrapyrgos nigripes</name>
    <dbReference type="NCBI Taxonomy" id="182062"/>
    <lineage>
        <taxon>Eukaryota</taxon>
        <taxon>Fungi</taxon>
        <taxon>Dikarya</taxon>
        <taxon>Basidiomycota</taxon>
        <taxon>Agaricomycotina</taxon>
        <taxon>Agaricomycetes</taxon>
        <taxon>Agaricomycetidae</taxon>
        <taxon>Agaricales</taxon>
        <taxon>Marasmiineae</taxon>
        <taxon>Marasmiaceae</taxon>
        <taxon>Tetrapyrgos</taxon>
    </lineage>
</organism>